<evidence type="ECO:0000313" key="3">
    <source>
        <dbReference type="Proteomes" id="UP000243406"/>
    </source>
</evidence>
<keyword evidence="3" id="KW-1185">Reference proteome</keyword>
<dbReference type="EMBL" id="FUYN01000002">
    <property type="protein sequence ID" value="SKB34906.1"/>
    <property type="molecule type" value="Genomic_DNA"/>
</dbReference>
<reference evidence="3" key="1">
    <citation type="submission" date="2017-02" db="EMBL/GenBank/DDBJ databases">
        <authorList>
            <person name="Varghese N."/>
            <person name="Submissions S."/>
        </authorList>
    </citation>
    <scope>NUCLEOTIDE SEQUENCE [LARGE SCALE GENOMIC DNA]</scope>
    <source>
        <strain evidence="3">ATCC 35199</strain>
    </source>
</reference>
<accession>A0A1T5AIX0</accession>
<evidence type="ECO:0000259" key="1">
    <source>
        <dbReference type="Pfam" id="PF01863"/>
    </source>
</evidence>
<feature type="domain" description="YgjP-like metallopeptidase" evidence="1">
    <location>
        <begin position="31"/>
        <end position="240"/>
    </location>
</feature>
<dbReference type="CDD" id="cd07344">
    <property type="entry name" value="M48_yhfN_like"/>
    <property type="match status" value="1"/>
</dbReference>
<evidence type="ECO:0000313" key="2">
    <source>
        <dbReference type="EMBL" id="SKB34906.1"/>
    </source>
</evidence>
<dbReference type="AlphaFoldDB" id="A0A1T5AIX0"/>
<dbReference type="Gene3D" id="3.30.2010.10">
    <property type="entry name" value="Metalloproteases ('zincins'), catalytic domain"/>
    <property type="match status" value="1"/>
</dbReference>
<dbReference type="InterPro" id="IPR053136">
    <property type="entry name" value="UTP_pyrophosphatase-like"/>
</dbReference>
<protein>
    <recommendedName>
        <fullName evidence="1">YgjP-like metallopeptidase domain-containing protein</fullName>
    </recommendedName>
</protein>
<organism evidence="2 3">
    <name type="scientific">Acetoanaerobium noterae</name>
    <dbReference type="NCBI Taxonomy" id="745369"/>
    <lineage>
        <taxon>Bacteria</taxon>
        <taxon>Bacillati</taxon>
        <taxon>Bacillota</taxon>
        <taxon>Clostridia</taxon>
        <taxon>Peptostreptococcales</taxon>
        <taxon>Filifactoraceae</taxon>
        <taxon>Acetoanaerobium</taxon>
    </lineage>
</organism>
<sequence>MKMKKKEGIMKYSMNLETTKIDYNVVYSKRKTLEISIKAPGIITVRAPIYISEEQIEKSVRNKSKWIIEKLAILSKLDITPIKKEYVEGETFMYRGENYLLRVVIDEKLKKPEVKLYEDKLIITMHRHDEETIKDAIWSWYKNEAKMTIADRVEYYSRYFNLKPNNIKIKAQKTRWGSCTYKNDLAFNYKLIMAPPHVLDYVVIHEMCHMEHKDHSKNFWNRVSSIMPDYKDKRKWLKEHGMKLCC</sequence>
<dbReference type="Pfam" id="PF01863">
    <property type="entry name" value="YgjP-like"/>
    <property type="match status" value="1"/>
</dbReference>
<proteinExistence type="predicted"/>
<dbReference type="PANTHER" id="PTHR30399:SF1">
    <property type="entry name" value="UTP PYROPHOSPHATASE"/>
    <property type="match status" value="1"/>
</dbReference>
<gene>
    <name evidence="2" type="ORF">SAMN02745120_0955</name>
</gene>
<dbReference type="InterPro" id="IPR002725">
    <property type="entry name" value="YgjP-like_metallopeptidase"/>
</dbReference>
<dbReference type="PANTHER" id="PTHR30399">
    <property type="entry name" value="UNCHARACTERIZED PROTEIN YGJP"/>
    <property type="match status" value="1"/>
</dbReference>
<dbReference type="Proteomes" id="UP000243406">
    <property type="component" value="Unassembled WGS sequence"/>
</dbReference>
<name>A0A1T5AIX0_9FIRM</name>